<keyword evidence="2" id="KW-1185">Reference proteome</keyword>
<reference evidence="1" key="1">
    <citation type="submission" date="2018-11" db="EMBL/GenBank/DDBJ databases">
        <title>FDA dAtabase for Regulatory Grade micrObial Sequences (FDA-ARGOS): Supporting development and validation of Infectious Disease Dx tests.</title>
        <authorList>
            <person name="Bliska J."/>
            <person name="Cleland M.-M."/>
            <person name="Tallon L."/>
            <person name="Sadzewicz L."/>
            <person name="Zhao X."/>
            <person name="Vavikolanu K."/>
            <person name="Mehta A."/>
            <person name="Aluvathingal J."/>
            <person name="Nadendla S."/>
            <person name="Yan Y."/>
            <person name="Sichtig H."/>
        </authorList>
    </citation>
    <scope>NUCLEOTIDE SEQUENCE [LARGE SCALE GENOMIC DNA]</scope>
    <source>
        <strain evidence="1">FDAARGOS_581</strain>
    </source>
</reference>
<evidence type="ECO:0000313" key="1">
    <source>
        <dbReference type="EMBL" id="AYW90167.1"/>
    </source>
</evidence>
<name>A0ABM7AD40_YERPU</name>
<evidence type="ECO:0000313" key="2">
    <source>
        <dbReference type="Proteomes" id="UP000268669"/>
    </source>
</evidence>
<dbReference type="Proteomes" id="UP000268669">
    <property type="component" value="Chromosome"/>
</dbReference>
<sequence length="71" mass="7740">MIGADVSIVVANVIMAEANDDRDRSISCHFFIQSSPNARPLNVDIKKIASPHVLSIVAYSIKKAADKMRLS</sequence>
<protein>
    <submittedName>
        <fullName evidence="1">Uncharacterized protein</fullName>
    </submittedName>
</protein>
<proteinExistence type="predicted"/>
<organism evidence="1 2">
    <name type="scientific">Yersinia pseudotuberculosis</name>
    <dbReference type="NCBI Taxonomy" id="633"/>
    <lineage>
        <taxon>Bacteria</taxon>
        <taxon>Pseudomonadati</taxon>
        <taxon>Pseudomonadota</taxon>
        <taxon>Gammaproteobacteria</taxon>
        <taxon>Enterobacterales</taxon>
        <taxon>Yersiniaceae</taxon>
        <taxon>Yersinia</taxon>
    </lineage>
</organism>
<gene>
    <name evidence="1" type="ORF">EGX47_01645</name>
</gene>
<accession>A0ABM7AD40</accession>
<dbReference type="EMBL" id="CP033713">
    <property type="protein sequence ID" value="AYW90167.1"/>
    <property type="molecule type" value="Genomic_DNA"/>
</dbReference>